<dbReference type="EMBL" id="JACGCM010001549">
    <property type="protein sequence ID" value="KAF6153930.1"/>
    <property type="molecule type" value="Genomic_DNA"/>
</dbReference>
<keyword evidence="2" id="KW-0732">Signal</keyword>
<dbReference type="GO" id="GO:0006032">
    <property type="term" value="P:chitin catabolic process"/>
    <property type="evidence" value="ECO:0007669"/>
    <property type="project" value="UniProtKB-KW"/>
</dbReference>
<dbReference type="PANTHER" id="PTHR45708:SF22">
    <property type="entry name" value="ACIDIC ENDOCHITINASE"/>
    <property type="match status" value="1"/>
</dbReference>
<comment type="catalytic activity">
    <reaction evidence="1">
        <text>Random endo-hydrolysis of N-acetyl-beta-D-glucosaminide (1-&gt;4)-beta-linkages in chitin and chitodextrins.</text>
        <dbReference type="EC" id="3.2.1.14"/>
    </reaction>
</comment>
<sequence length="84" mass="9340">MYEKRNRRIGNEGTLAETCATENYAFVNVAFLLVFGNGQTPVLNLAIHCDPSINGCTGLNSDIKACQVSLHWDDLVRYLKGYSK</sequence>
<keyword evidence="4" id="KW-1015">Disulfide bond</keyword>
<evidence type="ECO:0000256" key="3">
    <source>
        <dbReference type="ARBA" id="ARBA00023024"/>
    </source>
</evidence>
<dbReference type="PANTHER" id="PTHR45708">
    <property type="entry name" value="ENDOCHITINASE"/>
    <property type="match status" value="1"/>
</dbReference>
<evidence type="ECO:0000256" key="1">
    <source>
        <dbReference type="ARBA" id="ARBA00000822"/>
    </source>
</evidence>
<proteinExistence type="predicted"/>
<protein>
    <submittedName>
        <fullName evidence="6">Uncharacterized protein</fullName>
    </submittedName>
</protein>
<dbReference type="SUPFAM" id="SSF51445">
    <property type="entry name" value="(Trans)glycosidases"/>
    <property type="match status" value="1"/>
</dbReference>
<evidence type="ECO:0000313" key="6">
    <source>
        <dbReference type="EMBL" id="KAF6153930.1"/>
    </source>
</evidence>
<comment type="caution">
    <text evidence="6">The sequence shown here is derived from an EMBL/GenBank/DDBJ whole genome shotgun (WGS) entry which is preliminary data.</text>
</comment>
<dbReference type="InterPro" id="IPR017853">
    <property type="entry name" value="GH"/>
</dbReference>
<name>A0A7J7MGL5_9MAGN</name>
<dbReference type="GO" id="GO:0005576">
    <property type="term" value="C:extracellular region"/>
    <property type="evidence" value="ECO:0007669"/>
    <property type="project" value="TreeGrafter"/>
</dbReference>
<dbReference type="OrthoDB" id="779619at2759"/>
<evidence type="ECO:0000313" key="7">
    <source>
        <dbReference type="Proteomes" id="UP000541444"/>
    </source>
</evidence>
<evidence type="ECO:0000256" key="4">
    <source>
        <dbReference type="ARBA" id="ARBA00023157"/>
    </source>
</evidence>
<reference evidence="6 7" key="1">
    <citation type="journal article" date="2020" name="IScience">
        <title>Genome Sequencing of the Endangered Kingdonia uniflora (Circaeasteraceae, Ranunculales) Reveals Potential Mechanisms of Evolutionary Specialization.</title>
        <authorList>
            <person name="Sun Y."/>
            <person name="Deng T."/>
            <person name="Zhang A."/>
            <person name="Moore M.J."/>
            <person name="Landis J.B."/>
            <person name="Lin N."/>
            <person name="Zhang H."/>
            <person name="Zhang X."/>
            <person name="Huang J."/>
            <person name="Zhang X."/>
            <person name="Sun H."/>
            <person name="Wang H."/>
        </authorList>
    </citation>
    <scope>NUCLEOTIDE SEQUENCE [LARGE SCALE GENOMIC DNA]</scope>
    <source>
        <strain evidence="6">TB1705</strain>
        <tissue evidence="6">Leaf</tissue>
    </source>
</reference>
<organism evidence="6 7">
    <name type="scientific">Kingdonia uniflora</name>
    <dbReference type="NCBI Taxonomy" id="39325"/>
    <lineage>
        <taxon>Eukaryota</taxon>
        <taxon>Viridiplantae</taxon>
        <taxon>Streptophyta</taxon>
        <taxon>Embryophyta</taxon>
        <taxon>Tracheophyta</taxon>
        <taxon>Spermatophyta</taxon>
        <taxon>Magnoliopsida</taxon>
        <taxon>Ranunculales</taxon>
        <taxon>Circaeasteraceae</taxon>
        <taxon>Kingdonia</taxon>
    </lineage>
</organism>
<keyword evidence="5" id="KW-0119">Carbohydrate metabolism</keyword>
<dbReference type="InterPro" id="IPR050542">
    <property type="entry name" value="Glycosyl_Hydrlase18_Chitinase"/>
</dbReference>
<dbReference type="Proteomes" id="UP000541444">
    <property type="component" value="Unassembled WGS sequence"/>
</dbReference>
<dbReference type="GO" id="GO:0008843">
    <property type="term" value="F:endochitinase activity"/>
    <property type="evidence" value="ECO:0007669"/>
    <property type="project" value="UniProtKB-EC"/>
</dbReference>
<evidence type="ECO:0000256" key="5">
    <source>
        <dbReference type="ARBA" id="ARBA00023277"/>
    </source>
</evidence>
<keyword evidence="7" id="KW-1185">Reference proteome</keyword>
<gene>
    <name evidence="6" type="ORF">GIB67_023707</name>
</gene>
<evidence type="ECO:0000256" key="2">
    <source>
        <dbReference type="ARBA" id="ARBA00022729"/>
    </source>
</evidence>
<accession>A0A7J7MGL5</accession>
<keyword evidence="3" id="KW-0624">Polysaccharide degradation</keyword>
<dbReference type="AlphaFoldDB" id="A0A7J7MGL5"/>
<dbReference type="Gene3D" id="3.20.20.80">
    <property type="entry name" value="Glycosidases"/>
    <property type="match status" value="1"/>
</dbReference>
<keyword evidence="3" id="KW-0146">Chitin degradation</keyword>